<dbReference type="Proteomes" id="UP001642464">
    <property type="component" value="Unassembled WGS sequence"/>
</dbReference>
<dbReference type="EMBL" id="CAXAMM010039951">
    <property type="protein sequence ID" value="CAK9090179.1"/>
    <property type="molecule type" value="Genomic_DNA"/>
</dbReference>
<evidence type="ECO:0000256" key="1">
    <source>
        <dbReference type="SAM" id="MobiDB-lite"/>
    </source>
</evidence>
<accession>A0ABP0QPI6</accession>
<feature type="region of interest" description="Disordered" evidence="1">
    <location>
        <begin position="220"/>
        <end position="264"/>
    </location>
</feature>
<comment type="caution">
    <text evidence="2">The sequence shown here is derived from an EMBL/GenBank/DDBJ whole genome shotgun (WGS) entry which is preliminary data.</text>
</comment>
<keyword evidence="3" id="KW-1185">Reference proteome</keyword>
<evidence type="ECO:0000313" key="2">
    <source>
        <dbReference type="EMBL" id="CAK9090179.1"/>
    </source>
</evidence>
<sequence>MNYQRTRISTSSYWCTFLSWRGQSPTWILVSRLKRRKRRRSLTTRTWPWTTKRTQEIAELEDRVNAVESEEIADACHPGIENQLGLDSETSSAVPASASGSVKPLEEHHPEVPSGAVEGCTLRKATPLNSSLQIEEIESDDDIGPGGPELNDVDTEIAWIKAELQRRAQNLPSSHAALGGMMVVDDSLPFLGNIDAVETQPLAVEPAPSPPKQLRMEVGVGADQADASAEAKTLPKATNEPALKGSASGLGGPSKPLDEPTTVA</sequence>
<evidence type="ECO:0000313" key="3">
    <source>
        <dbReference type="Proteomes" id="UP001642464"/>
    </source>
</evidence>
<organism evidence="2 3">
    <name type="scientific">Durusdinium trenchii</name>
    <dbReference type="NCBI Taxonomy" id="1381693"/>
    <lineage>
        <taxon>Eukaryota</taxon>
        <taxon>Sar</taxon>
        <taxon>Alveolata</taxon>
        <taxon>Dinophyceae</taxon>
        <taxon>Suessiales</taxon>
        <taxon>Symbiodiniaceae</taxon>
        <taxon>Durusdinium</taxon>
    </lineage>
</organism>
<name>A0ABP0QPI6_9DINO</name>
<gene>
    <name evidence="2" type="ORF">SCF082_LOCUS42538</name>
</gene>
<feature type="region of interest" description="Disordered" evidence="1">
    <location>
        <begin position="81"/>
        <end position="151"/>
    </location>
</feature>
<reference evidence="2 3" key="1">
    <citation type="submission" date="2024-02" db="EMBL/GenBank/DDBJ databases">
        <authorList>
            <person name="Chen Y."/>
            <person name="Shah S."/>
            <person name="Dougan E. K."/>
            <person name="Thang M."/>
            <person name="Chan C."/>
        </authorList>
    </citation>
    <scope>NUCLEOTIDE SEQUENCE [LARGE SCALE GENOMIC DNA]</scope>
</reference>
<proteinExistence type="predicted"/>
<protein>
    <submittedName>
        <fullName evidence="2">Uncharacterized protein</fullName>
    </submittedName>
</protein>
<feature type="compositionally biased region" description="Low complexity" evidence="1">
    <location>
        <begin position="91"/>
        <end position="102"/>
    </location>
</feature>